<dbReference type="EMBL" id="BK015176">
    <property type="protein sequence ID" value="DAD94318.1"/>
    <property type="molecule type" value="Genomic_DNA"/>
</dbReference>
<protein>
    <submittedName>
        <fullName evidence="1">Uncharacterized protein</fullName>
    </submittedName>
</protein>
<organism evidence="1">
    <name type="scientific">Siphoviridae sp. cttFh17</name>
    <dbReference type="NCBI Taxonomy" id="2826491"/>
    <lineage>
        <taxon>Viruses</taxon>
        <taxon>Duplodnaviria</taxon>
        <taxon>Heunggongvirae</taxon>
        <taxon>Uroviricota</taxon>
        <taxon>Caudoviricetes</taxon>
    </lineage>
</organism>
<sequence>MSFNKKIATKEFYNIELVNVAEWYAQSRQEDKEKFNVLPFRIQLALRTNMQEVNKTAQSLIEIRNELVQSLWNKYIEAGKTEEIEVNGAKQIEIKKEFAEEYQTEAAECQKKFDEVLNDRTEVTLSVFDMDAVYDTLPDDCRLNIRDIDMLSFMDKIQKDEEIKENTVAEGK</sequence>
<name>A0A8S5NHY1_9CAUD</name>
<reference evidence="1" key="1">
    <citation type="journal article" date="2021" name="Proc. Natl. Acad. Sci. U.S.A.">
        <title>A Catalog of Tens of Thousands of Viruses from Human Metagenomes Reveals Hidden Associations with Chronic Diseases.</title>
        <authorList>
            <person name="Tisza M.J."/>
            <person name="Buck C.B."/>
        </authorList>
    </citation>
    <scope>NUCLEOTIDE SEQUENCE</scope>
    <source>
        <strain evidence="1">CttFh17</strain>
    </source>
</reference>
<proteinExistence type="predicted"/>
<evidence type="ECO:0000313" key="1">
    <source>
        <dbReference type="EMBL" id="DAD94318.1"/>
    </source>
</evidence>
<accession>A0A8S5NHY1</accession>